<dbReference type="GO" id="GO:0044281">
    <property type="term" value="P:small molecule metabolic process"/>
    <property type="evidence" value="ECO:0007669"/>
    <property type="project" value="UniProtKB-ARBA"/>
</dbReference>
<keyword evidence="7" id="KW-0423">Lactose metabolism</keyword>
<comment type="catalytic activity">
    <reaction evidence="6 8">
        <text>beta-D-fructose 1-phosphate + ATP = beta-D-fructose 1,6-bisphosphate + ADP + H(+)</text>
        <dbReference type="Rhea" id="RHEA:14213"/>
        <dbReference type="ChEBI" id="CHEBI:15378"/>
        <dbReference type="ChEBI" id="CHEBI:30616"/>
        <dbReference type="ChEBI" id="CHEBI:32966"/>
        <dbReference type="ChEBI" id="CHEBI:138881"/>
        <dbReference type="ChEBI" id="CHEBI:456216"/>
        <dbReference type="EC" id="2.7.1.56"/>
    </reaction>
</comment>
<keyword evidence="3 7" id="KW-0547">Nucleotide-binding</keyword>
<comment type="pathway">
    <text evidence="7">Carbohydrate metabolism; D-tagatose 6-phosphate degradation; D-glyceraldehyde 3-phosphate and glycerone phosphate from D-tagatose 6-phosphate: step 1/2.</text>
</comment>
<dbReference type="UniPathway" id="UPA00704">
    <property type="reaction ID" value="UER00715"/>
</dbReference>
<keyword evidence="5 7" id="KW-0067">ATP-binding</keyword>
<dbReference type="Proteomes" id="UP000198636">
    <property type="component" value="Unassembled WGS sequence"/>
</dbReference>
<evidence type="ECO:0000259" key="9">
    <source>
        <dbReference type="Pfam" id="PF00294"/>
    </source>
</evidence>
<gene>
    <name evidence="10" type="ORF">SAMN03080606_01318</name>
</gene>
<dbReference type="GO" id="GO:0005829">
    <property type="term" value="C:cytosol"/>
    <property type="evidence" value="ECO:0007669"/>
    <property type="project" value="TreeGrafter"/>
</dbReference>
<comment type="function">
    <text evidence="8">Catalyzes the ATP-dependent phosphorylation of fructose-l-phosphate to fructose-l,6-bisphosphate.</text>
</comment>
<keyword evidence="4 8" id="KW-0418">Kinase</keyword>
<comment type="similarity">
    <text evidence="1">Belongs to the carbohydrate kinase pfkB family.</text>
</comment>
<dbReference type="Gene3D" id="3.40.1190.20">
    <property type="match status" value="1"/>
</dbReference>
<dbReference type="InterPro" id="IPR029056">
    <property type="entry name" value="Ribokinase-like"/>
</dbReference>
<dbReference type="EMBL" id="FMUS01000006">
    <property type="protein sequence ID" value="SCY33475.1"/>
    <property type="molecule type" value="Genomic_DNA"/>
</dbReference>
<dbReference type="AlphaFoldDB" id="A0A1G5F2J9"/>
<dbReference type="NCBIfam" id="TIGR03168">
    <property type="entry name" value="1-PFK"/>
    <property type="match status" value="1"/>
</dbReference>
<dbReference type="OrthoDB" id="9801219at2"/>
<dbReference type="EC" id="2.7.1.144" evidence="7"/>
<protein>
    <recommendedName>
        <fullName evidence="7">Tagatose-6-phosphate kinase</fullName>
        <ecNumber evidence="7">2.7.1.144</ecNumber>
    </recommendedName>
</protein>
<dbReference type="InterPro" id="IPR022463">
    <property type="entry name" value="1-PFruKinase"/>
</dbReference>
<evidence type="ECO:0000313" key="11">
    <source>
        <dbReference type="Proteomes" id="UP000198636"/>
    </source>
</evidence>
<dbReference type="GO" id="GO:2001059">
    <property type="term" value="P:D-tagatose 6-phosphate catabolic process"/>
    <property type="evidence" value="ECO:0007669"/>
    <property type="project" value="UniProtKB-UniPathway"/>
</dbReference>
<dbReference type="PROSITE" id="PS00583">
    <property type="entry name" value="PFKB_KINASES_1"/>
    <property type="match status" value="1"/>
</dbReference>
<evidence type="ECO:0000256" key="7">
    <source>
        <dbReference type="PIRNR" id="PIRNR000535"/>
    </source>
</evidence>
<evidence type="ECO:0000256" key="6">
    <source>
        <dbReference type="ARBA" id="ARBA00047745"/>
    </source>
</evidence>
<dbReference type="GO" id="GO:0005524">
    <property type="term" value="F:ATP binding"/>
    <property type="evidence" value="ECO:0007669"/>
    <property type="project" value="UniProtKB-UniRule"/>
</dbReference>
<reference evidence="10 11" key="1">
    <citation type="submission" date="2016-10" db="EMBL/GenBank/DDBJ databases">
        <authorList>
            <person name="de Groot N.N."/>
        </authorList>
    </citation>
    <scope>NUCLEOTIDE SEQUENCE [LARGE SCALE GENOMIC DNA]</scope>
    <source>
        <strain evidence="10 11">DSM 18978</strain>
    </source>
</reference>
<evidence type="ECO:0000256" key="8">
    <source>
        <dbReference type="RuleBase" id="RU369061"/>
    </source>
</evidence>
<dbReference type="GO" id="GO:0008662">
    <property type="term" value="F:1-phosphofructokinase activity"/>
    <property type="evidence" value="ECO:0007669"/>
    <property type="project" value="UniProtKB-UniRule"/>
</dbReference>
<evidence type="ECO:0000256" key="2">
    <source>
        <dbReference type="ARBA" id="ARBA00022679"/>
    </source>
</evidence>
<evidence type="ECO:0000313" key="10">
    <source>
        <dbReference type="EMBL" id="SCY33475.1"/>
    </source>
</evidence>
<dbReference type="CDD" id="cd01164">
    <property type="entry name" value="FruK_PfkB_like"/>
    <property type="match status" value="1"/>
</dbReference>
<evidence type="ECO:0000256" key="4">
    <source>
        <dbReference type="ARBA" id="ARBA00022777"/>
    </source>
</evidence>
<organism evidence="10 11">
    <name type="scientific">Alkaliphilus peptidifermentans DSM 18978</name>
    <dbReference type="NCBI Taxonomy" id="1120976"/>
    <lineage>
        <taxon>Bacteria</taxon>
        <taxon>Bacillati</taxon>
        <taxon>Bacillota</taxon>
        <taxon>Clostridia</taxon>
        <taxon>Peptostreptococcales</taxon>
        <taxon>Natronincolaceae</taxon>
        <taxon>Alkaliphilus</taxon>
    </lineage>
</organism>
<dbReference type="InterPro" id="IPR002173">
    <property type="entry name" value="Carboh/pur_kinase_PfkB_CS"/>
</dbReference>
<dbReference type="PANTHER" id="PTHR46566:SF1">
    <property type="entry name" value="1-PHOSPHOFRUCTOKINASE"/>
    <property type="match status" value="1"/>
</dbReference>
<evidence type="ECO:0000256" key="3">
    <source>
        <dbReference type="ARBA" id="ARBA00022741"/>
    </source>
</evidence>
<keyword evidence="11" id="KW-1185">Reference proteome</keyword>
<accession>A0A1G5F2J9</accession>
<dbReference type="GO" id="GO:0005988">
    <property type="term" value="P:lactose metabolic process"/>
    <property type="evidence" value="ECO:0007669"/>
    <property type="project" value="UniProtKB-KW"/>
</dbReference>
<sequence length="309" mass="34119">MITTVTLNPAVDKTVEIDGFNPGEVNRILNTRLEPGGKGINVSKVLRAFGTDTLTTGFVGGENGKWIDQWLKAKEIHTDFVWIDKETRTNIKIVDIATSTITDINDKGKKIHETYLTEFYKKIEYWAEKSKVMVFSGSTPDGLPITTYTDLIRIAQAKGCKAILDAEGDKLLEGINAKPYMIKPNIHELENLLNVKFNSEGEIVNYCKGFMKDGIKFVVVSMGENGALLVSNKKVLKAEKVSVEVKSTVGAGDSMVAAFAYGIMKNLNLEDTFRLAVAAASLSVNKGTTLFQLNEVEELKEKVRIISME</sequence>
<dbReference type="SUPFAM" id="SSF53613">
    <property type="entry name" value="Ribokinase-like"/>
    <property type="match status" value="1"/>
</dbReference>
<dbReference type="PANTHER" id="PTHR46566">
    <property type="entry name" value="1-PHOSPHOFRUCTOKINASE-RELATED"/>
    <property type="match status" value="1"/>
</dbReference>
<proteinExistence type="inferred from homology"/>
<comment type="catalytic activity">
    <reaction evidence="7">
        <text>D-tagatofuranose 6-phosphate + ATP = D-tagatofuranose 1,6-bisphosphate + ADP + H(+)</text>
        <dbReference type="Rhea" id="RHEA:12420"/>
        <dbReference type="ChEBI" id="CHEBI:15378"/>
        <dbReference type="ChEBI" id="CHEBI:30616"/>
        <dbReference type="ChEBI" id="CHEBI:58694"/>
        <dbReference type="ChEBI" id="CHEBI:58695"/>
        <dbReference type="ChEBI" id="CHEBI:456216"/>
        <dbReference type="EC" id="2.7.1.144"/>
    </reaction>
</comment>
<dbReference type="NCBIfam" id="TIGR03828">
    <property type="entry name" value="pfkB"/>
    <property type="match status" value="1"/>
</dbReference>
<dbReference type="GO" id="GO:0016052">
    <property type="term" value="P:carbohydrate catabolic process"/>
    <property type="evidence" value="ECO:0007669"/>
    <property type="project" value="UniProtKB-ARBA"/>
</dbReference>
<name>A0A1G5F2J9_9FIRM</name>
<feature type="domain" description="Carbohydrate kinase PfkB" evidence="9">
    <location>
        <begin position="7"/>
        <end position="289"/>
    </location>
</feature>
<dbReference type="STRING" id="1120976.SAMN03080606_01318"/>
<dbReference type="InterPro" id="IPR011611">
    <property type="entry name" value="PfkB_dom"/>
</dbReference>
<dbReference type="PROSITE" id="PS00584">
    <property type="entry name" value="PFKB_KINASES_2"/>
    <property type="match status" value="1"/>
</dbReference>
<keyword evidence="2 7" id="KW-0808">Transferase</keyword>
<evidence type="ECO:0000256" key="1">
    <source>
        <dbReference type="ARBA" id="ARBA00005380"/>
    </source>
</evidence>
<dbReference type="FunFam" id="3.40.1190.20:FF:000001">
    <property type="entry name" value="Phosphofructokinase"/>
    <property type="match status" value="1"/>
</dbReference>
<dbReference type="InterPro" id="IPR017583">
    <property type="entry name" value="Tagatose/fructose_Pkinase"/>
</dbReference>
<comment type="similarity">
    <text evidence="7">Belongs to the carbohydrate kinase PfkB family. LacC subfamily.</text>
</comment>
<dbReference type="PIRSF" id="PIRSF000535">
    <property type="entry name" value="1PFK/6PFK/LacC"/>
    <property type="match status" value="1"/>
</dbReference>
<dbReference type="RefSeq" id="WP_091541373.1">
    <property type="nucleotide sequence ID" value="NZ_FMUS01000006.1"/>
</dbReference>
<evidence type="ECO:0000256" key="5">
    <source>
        <dbReference type="ARBA" id="ARBA00022840"/>
    </source>
</evidence>
<dbReference type="GO" id="GO:0009024">
    <property type="term" value="F:tagatose-6-phosphate kinase activity"/>
    <property type="evidence" value="ECO:0007669"/>
    <property type="project" value="UniProtKB-EC"/>
</dbReference>
<dbReference type="Pfam" id="PF00294">
    <property type="entry name" value="PfkB"/>
    <property type="match status" value="1"/>
</dbReference>